<keyword evidence="7 11" id="KW-0547">Nucleotide-binding</keyword>
<dbReference type="PANTHER" id="PTHR45769">
    <property type="entry name" value="ADENOSINE KINASE"/>
    <property type="match status" value="1"/>
</dbReference>
<dbReference type="GO" id="GO:0005634">
    <property type="term" value="C:nucleus"/>
    <property type="evidence" value="ECO:0007669"/>
    <property type="project" value="TreeGrafter"/>
</dbReference>
<dbReference type="Proteomes" id="UP001485043">
    <property type="component" value="Unassembled WGS sequence"/>
</dbReference>
<keyword evidence="5 11" id="KW-0808">Transferase</keyword>
<dbReference type="GO" id="GO:0005524">
    <property type="term" value="F:ATP binding"/>
    <property type="evidence" value="ECO:0007669"/>
    <property type="project" value="UniProtKB-UniRule"/>
</dbReference>
<gene>
    <name evidence="13" type="ORF">WJX84_012063</name>
</gene>
<comment type="similarity">
    <text evidence="3 11">Belongs to the carbohydrate kinase PfkB family.</text>
</comment>
<dbReference type="PANTHER" id="PTHR45769:SF3">
    <property type="entry name" value="ADENOSINE KINASE"/>
    <property type="match status" value="1"/>
</dbReference>
<evidence type="ECO:0000259" key="12">
    <source>
        <dbReference type="Pfam" id="PF00294"/>
    </source>
</evidence>
<dbReference type="FunFam" id="3.40.1190.20:FF:000006">
    <property type="entry name" value="Adenosine kinase 2"/>
    <property type="match status" value="1"/>
</dbReference>
<evidence type="ECO:0000313" key="13">
    <source>
        <dbReference type="EMBL" id="KAK9855453.1"/>
    </source>
</evidence>
<dbReference type="GO" id="GO:0006144">
    <property type="term" value="P:purine nucleobase metabolic process"/>
    <property type="evidence" value="ECO:0007669"/>
    <property type="project" value="TreeGrafter"/>
</dbReference>
<comment type="function">
    <text evidence="11">ATP dependent phosphorylation of adenosine and other related nucleoside analogs to monophosphate derivatives.</text>
</comment>
<evidence type="ECO:0000256" key="2">
    <source>
        <dbReference type="ARBA" id="ARBA00004801"/>
    </source>
</evidence>
<feature type="active site" description="Proton acceptor" evidence="10">
    <location>
        <position position="299"/>
    </location>
</feature>
<evidence type="ECO:0000313" key="14">
    <source>
        <dbReference type="Proteomes" id="UP001485043"/>
    </source>
</evidence>
<dbReference type="GO" id="GO:0004001">
    <property type="term" value="F:adenosine kinase activity"/>
    <property type="evidence" value="ECO:0007669"/>
    <property type="project" value="UniProtKB-UniRule"/>
</dbReference>
<dbReference type="PROSITE" id="PS00584">
    <property type="entry name" value="PFKB_KINASES_2"/>
    <property type="match status" value="1"/>
</dbReference>
<dbReference type="Gene3D" id="3.30.1110.10">
    <property type="match status" value="1"/>
</dbReference>
<keyword evidence="6 11" id="KW-0660">Purine salvage</keyword>
<comment type="cofactor">
    <cofactor evidence="1 11">
        <name>Mg(2+)</name>
        <dbReference type="ChEBI" id="CHEBI:18420"/>
    </cofactor>
</comment>
<evidence type="ECO:0000256" key="9">
    <source>
        <dbReference type="ARBA" id="ARBA00022840"/>
    </source>
</evidence>
<accession>A0AAW1SR13</accession>
<name>A0AAW1SR13_9CHLO</name>
<keyword evidence="8 11" id="KW-0418">Kinase</keyword>
<proteinExistence type="inferred from homology"/>
<dbReference type="Gene3D" id="3.40.1190.20">
    <property type="match status" value="1"/>
</dbReference>
<dbReference type="SUPFAM" id="SSF53613">
    <property type="entry name" value="Ribokinase-like"/>
    <property type="match status" value="1"/>
</dbReference>
<evidence type="ECO:0000256" key="10">
    <source>
        <dbReference type="PIRSR" id="PIRSR601805-1"/>
    </source>
</evidence>
<keyword evidence="14" id="KW-1185">Reference proteome</keyword>
<keyword evidence="11" id="KW-0460">Magnesium</keyword>
<comment type="catalytic activity">
    <reaction evidence="11">
        <text>adenosine + ATP = AMP + ADP + H(+)</text>
        <dbReference type="Rhea" id="RHEA:20824"/>
        <dbReference type="ChEBI" id="CHEBI:15378"/>
        <dbReference type="ChEBI" id="CHEBI:16335"/>
        <dbReference type="ChEBI" id="CHEBI:30616"/>
        <dbReference type="ChEBI" id="CHEBI:456215"/>
        <dbReference type="ChEBI" id="CHEBI:456216"/>
        <dbReference type="EC" id="2.7.1.20"/>
    </reaction>
</comment>
<dbReference type="AlphaFoldDB" id="A0AAW1SR13"/>
<evidence type="ECO:0000256" key="5">
    <source>
        <dbReference type="ARBA" id="ARBA00022679"/>
    </source>
</evidence>
<dbReference type="GO" id="GO:0044209">
    <property type="term" value="P:AMP salvage"/>
    <property type="evidence" value="ECO:0007669"/>
    <property type="project" value="UniProtKB-UniRule"/>
</dbReference>
<dbReference type="Pfam" id="PF00294">
    <property type="entry name" value="PfkB"/>
    <property type="match status" value="1"/>
</dbReference>
<dbReference type="InterPro" id="IPR011611">
    <property type="entry name" value="PfkB_dom"/>
</dbReference>
<evidence type="ECO:0000256" key="4">
    <source>
        <dbReference type="ARBA" id="ARBA00012119"/>
    </source>
</evidence>
<evidence type="ECO:0000256" key="3">
    <source>
        <dbReference type="ARBA" id="ARBA00010688"/>
    </source>
</evidence>
<dbReference type="EC" id="2.7.1.20" evidence="4 11"/>
<dbReference type="PRINTS" id="PR00989">
    <property type="entry name" value="ADENOKINASE"/>
</dbReference>
<feature type="domain" description="Carbohydrate kinase PfkB" evidence="12">
    <location>
        <begin position="28"/>
        <end position="338"/>
    </location>
</feature>
<dbReference type="GO" id="GO:0005829">
    <property type="term" value="C:cytosol"/>
    <property type="evidence" value="ECO:0007669"/>
    <property type="project" value="TreeGrafter"/>
</dbReference>
<evidence type="ECO:0000256" key="11">
    <source>
        <dbReference type="RuleBase" id="RU368116"/>
    </source>
</evidence>
<dbReference type="CDD" id="cd01168">
    <property type="entry name" value="adenosine_kinase"/>
    <property type="match status" value="1"/>
</dbReference>
<organism evidence="13 14">
    <name type="scientific">Apatococcus fuscideae</name>
    <dbReference type="NCBI Taxonomy" id="2026836"/>
    <lineage>
        <taxon>Eukaryota</taxon>
        <taxon>Viridiplantae</taxon>
        <taxon>Chlorophyta</taxon>
        <taxon>core chlorophytes</taxon>
        <taxon>Trebouxiophyceae</taxon>
        <taxon>Chlorellales</taxon>
        <taxon>Chlorellaceae</taxon>
        <taxon>Apatococcus</taxon>
    </lineage>
</organism>
<dbReference type="InterPro" id="IPR002173">
    <property type="entry name" value="Carboh/pur_kinase_PfkB_CS"/>
</dbReference>
<protein>
    <recommendedName>
        <fullName evidence="4 11">Adenosine kinase</fullName>
        <shortName evidence="11">AK</shortName>
        <ecNumber evidence="4 11">2.7.1.20</ecNumber>
    </recommendedName>
    <alternativeName>
        <fullName evidence="11">Adenosine 5'-phosphotransferase</fullName>
    </alternativeName>
</protein>
<evidence type="ECO:0000256" key="8">
    <source>
        <dbReference type="ARBA" id="ARBA00022777"/>
    </source>
</evidence>
<sequence length="347" mass="37809">MPGLVGSLLGLGNPLLDVCADVDQKFLDQYDLKMNNQILAEEKHQPMFKALADKKDVQYIPGGATQNSIRIAQWMLQVPGATSYMGCIGKDEFGKVMTDTARGDGVNVQYLVDESTATGTCGTCIMKGDRSLVANLAAANNYKVEHLRRKEHWALLEQARVIYSAGFFITVSEDAIMDCAKHAAENNKIYCMNLSAPFIMEVPPFKATLMKALPHVDFLFGNENEARTFAKSEGWKTEDVSEIALKISMLPKQNGSRPRTVVFTQGAEATAVACLGKVTLVPVIFLEPSKLVDTNGAGDAFVGGFLSQLLAGKDNYECCRAGNFAANVIIQRSGCTFPEKPTGFVWN</sequence>
<dbReference type="EMBL" id="JALJOV010001060">
    <property type="protein sequence ID" value="KAK9855453.1"/>
    <property type="molecule type" value="Genomic_DNA"/>
</dbReference>
<comment type="pathway">
    <text evidence="2 11">Purine metabolism; AMP biosynthesis via salvage pathway; AMP from adenosine: step 1/1.</text>
</comment>
<evidence type="ECO:0000256" key="7">
    <source>
        <dbReference type="ARBA" id="ARBA00022741"/>
    </source>
</evidence>
<reference evidence="13 14" key="1">
    <citation type="journal article" date="2024" name="Nat. Commun.">
        <title>Phylogenomics reveals the evolutionary origins of lichenization in chlorophyte algae.</title>
        <authorList>
            <person name="Puginier C."/>
            <person name="Libourel C."/>
            <person name="Otte J."/>
            <person name="Skaloud P."/>
            <person name="Haon M."/>
            <person name="Grisel S."/>
            <person name="Petersen M."/>
            <person name="Berrin J.G."/>
            <person name="Delaux P.M."/>
            <person name="Dal Grande F."/>
            <person name="Keller J."/>
        </authorList>
    </citation>
    <scope>NUCLEOTIDE SEQUENCE [LARGE SCALE GENOMIC DNA]</scope>
    <source>
        <strain evidence="13 14">SAG 2523</strain>
    </source>
</reference>
<comment type="caution">
    <text evidence="13">The sequence shown here is derived from an EMBL/GenBank/DDBJ whole genome shotgun (WGS) entry which is preliminary data.</text>
</comment>
<dbReference type="InterPro" id="IPR029056">
    <property type="entry name" value="Ribokinase-like"/>
</dbReference>
<evidence type="ECO:0000256" key="6">
    <source>
        <dbReference type="ARBA" id="ARBA00022726"/>
    </source>
</evidence>
<dbReference type="GO" id="GO:0006166">
    <property type="term" value="P:purine ribonucleoside salvage"/>
    <property type="evidence" value="ECO:0007669"/>
    <property type="project" value="UniProtKB-KW"/>
</dbReference>
<evidence type="ECO:0000256" key="1">
    <source>
        <dbReference type="ARBA" id="ARBA00001946"/>
    </source>
</evidence>
<keyword evidence="9 11" id="KW-0067">ATP-binding</keyword>
<dbReference type="InterPro" id="IPR001805">
    <property type="entry name" value="Adenokinase"/>
</dbReference>